<proteinExistence type="predicted"/>
<feature type="transmembrane region" description="Helical" evidence="6">
    <location>
        <begin position="231"/>
        <end position="249"/>
    </location>
</feature>
<evidence type="ECO:0000256" key="3">
    <source>
        <dbReference type="ARBA" id="ARBA00022692"/>
    </source>
</evidence>
<evidence type="ECO:0000256" key="4">
    <source>
        <dbReference type="ARBA" id="ARBA00022989"/>
    </source>
</evidence>
<evidence type="ECO:0000313" key="9">
    <source>
        <dbReference type="Proteomes" id="UP001558481"/>
    </source>
</evidence>
<accession>A0ABV3V2B2</accession>
<dbReference type="Pfam" id="PF00482">
    <property type="entry name" value="T2SSF"/>
    <property type="match status" value="1"/>
</dbReference>
<evidence type="ECO:0000256" key="2">
    <source>
        <dbReference type="ARBA" id="ARBA00022475"/>
    </source>
</evidence>
<feature type="domain" description="Type II secretion system protein GspF" evidence="7">
    <location>
        <begin position="72"/>
        <end position="214"/>
    </location>
</feature>
<comment type="caution">
    <text evidence="8">The sequence shown here is derived from an EMBL/GenBank/DDBJ whole genome shotgun (WGS) entry which is preliminary data.</text>
</comment>
<dbReference type="PANTHER" id="PTHR35007:SF4">
    <property type="entry name" value="CONSERVED TRANSMEMBRANE PROTEIN-RELATED"/>
    <property type="match status" value="1"/>
</dbReference>
<evidence type="ECO:0000259" key="7">
    <source>
        <dbReference type="Pfam" id="PF00482"/>
    </source>
</evidence>
<evidence type="ECO:0000256" key="6">
    <source>
        <dbReference type="SAM" id="Phobius"/>
    </source>
</evidence>
<dbReference type="InterPro" id="IPR018076">
    <property type="entry name" value="T2SS_GspF_dom"/>
</dbReference>
<keyword evidence="3 6" id="KW-0812">Transmembrane</keyword>
<evidence type="ECO:0000256" key="1">
    <source>
        <dbReference type="ARBA" id="ARBA00004651"/>
    </source>
</evidence>
<keyword evidence="9" id="KW-1185">Reference proteome</keyword>
<dbReference type="PANTHER" id="PTHR35007">
    <property type="entry name" value="INTEGRAL MEMBRANE PROTEIN-RELATED"/>
    <property type="match status" value="1"/>
</dbReference>
<gene>
    <name evidence="8" type="ORF">VVR66_08850</name>
</gene>
<reference evidence="8 9" key="1">
    <citation type="journal article" date="2024" name="Fungal Genet. Biol.">
        <title>The porcine skin microbiome exhibits broad fungal antagonism.</title>
        <authorList>
            <person name="De La Cruz K.F."/>
            <person name="Townsend E.C."/>
            <person name="Alex Cheong J.Z."/>
            <person name="Salamzade R."/>
            <person name="Liu A."/>
            <person name="Sandstrom S."/>
            <person name="Davila E."/>
            <person name="Huang L."/>
            <person name="Xu K.H."/>
            <person name="Wu S.Y."/>
            <person name="Meudt J.J."/>
            <person name="Shanmuganayagam D."/>
            <person name="Gibson A.L.F."/>
            <person name="Kalan L.R."/>
        </authorList>
    </citation>
    <scope>NUCLEOTIDE SEQUENCE [LARGE SCALE GENOMIC DNA]</scope>
    <source>
        <strain evidence="8 9">LK2625</strain>
    </source>
</reference>
<keyword evidence="4 6" id="KW-1133">Transmembrane helix</keyword>
<organism evidence="8 9">
    <name type="scientific">Kocuria carniphila</name>
    <dbReference type="NCBI Taxonomy" id="262208"/>
    <lineage>
        <taxon>Bacteria</taxon>
        <taxon>Bacillati</taxon>
        <taxon>Actinomycetota</taxon>
        <taxon>Actinomycetes</taxon>
        <taxon>Micrococcales</taxon>
        <taxon>Micrococcaceae</taxon>
        <taxon>Kocuria</taxon>
    </lineage>
</organism>
<sequence length="263" mass="27696">MILALSVGSLIAAAGLMWAGGAGSRALVVHSVGVARSHDPERQRTSLATVSFASRHWRRDRAAEAAQWVTLIRRLAALLNAGRSPSLVFGQASRATSQSPANPTAAWIERLCRDVHAASELGVPASVTLGRIAQSTPDVSDHELARWARSVSVQLAACWEISERSGASLSKTLNGLADSVESQIDAQAARDSALAGPRATVRVLAWLPVLALGLGMLMGTDPITTLITTPWGRIALIAGAVLTVAGRLWTRQLMRHAEGVDGP</sequence>
<name>A0ABV3V2B2_9MICC</name>
<dbReference type="EMBL" id="JAYWLU010000008">
    <property type="protein sequence ID" value="MEX3594820.1"/>
    <property type="molecule type" value="Genomic_DNA"/>
</dbReference>
<dbReference type="RefSeq" id="WP_315277791.1">
    <property type="nucleotide sequence ID" value="NZ_CAUREL010000011.1"/>
</dbReference>
<keyword evidence="2" id="KW-1003">Cell membrane</keyword>
<dbReference type="Proteomes" id="UP001558481">
    <property type="component" value="Unassembled WGS sequence"/>
</dbReference>
<protein>
    <submittedName>
        <fullName evidence="8">Type II secretion system F family protein</fullName>
    </submittedName>
</protein>
<evidence type="ECO:0000256" key="5">
    <source>
        <dbReference type="ARBA" id="ARBA00023136"/>
    </source>
</evidence>
<keyword evidence="5 6" id="KW-0472">Membrane</keyword>
<comment type="subcellular location">
    <subcellularLocation>
        <location evidence="1">Cell membrane</location>
        <topology evidence="1">Multi-pass membrane protein</topology>
    </subcellularLocation>
</comment>
<evidence type="ECO:0000313" key="8">
    <source>
        <dbReference type="EMBL" id="MEX3594820.1"/>
    </source>
</evidence>